<keyword evidence="5" id="KW-1185">Reference proteome</keyword>
<dbReference type="EMBL" id="JBCGBO010000003">
    <property type="protein sequence ID" value="KAK9215809.1"/>
    <property type="molecule type" value="Genomic_DNA"/>
</dbReference>
<evidence type="ECO:0000256" key="1">
    <source>
        <dbReference type="ARBA" id="ARBA00022737"/>
    </source>
</evidence>
<dbReference type="PROSITE" id="PS50005">
    <property type="entry name" value="TPR"/>
    <property type="match status" value="1"/>
</dbReference>
<comment type="caution">
    <text evidence="4">The sequence shown here is derived from an EMBL/GenBank/DDBJ whole genome shotgun (WGS) entry which is preliminary data.</text>
</comment>
<dbReference type="PANTHER" id="PTHR11242">
    <property type="entry name" value="ARYL HYDROCARBON RECEPTOR INTERACTING PROTEIN RELATED"/>
    <property type="match status" value="1"/>
</dbReference>
<reference evidence="4 5" key="1">
    <citation type="submission" date="2024-05" db="EMBL/GenBank/DDBJ databases">
        <title>Haplotype-resolved chromosome-level genome assembly of Huyou (Citrus changshanensis).</title>
        <authorList>
            <person name="Miao C."/>
            <person name="Chen W."/>
            <person name="Wu Y."/>
            <person name="Wang L."/>
            <person name="Zhao S."/>
            <person name="Grierson D."/>
            <person name="Xu C."/>
            <person name="Chen K."/>
        </authorList>
    </citation>
    <scope>NUCLEOTIDE SEQUENCE [LARGE SCALE GENOMIC DNA]</scope>
    <source>
        <strain evidence="4">01-14</strain>
        <tissue evidence="4">Leaf</tissue>
    </source>
</reference>
<protein>
    <submittedName>
        <fullName evidence="4">Uncharacterized protein</fullName>
    </submittedName>
</protein>
<gene>
    <name evidence="4" type="ORF">WN944_007815</name>
</gene>
<dbReference type="SUPFAM" id="SSF48452">
    <property type="entry name" value="TPR-like"/>
    <property type="match status" value="1"/>
</dbReference>
<evidence type="ECO:0000256" key="3">
    <source>
        <dbReference type="PROSITE-ProRule" id="PRU00339"/>
    </source>
</evidence>
<dbReference type="Gene3D" id="1.25.40.10">
    <property type="entry name" value="Tetratricopeptide repeat domain"/>
    <property type="match status" value="1"/>
</dbReference>
<evidence type="ECO:0000313" key="5">
    <source>
        <dbReference type="Proteomes" id="UP001428341"/>
    </source>
</evidence>
<name>A0AAP0MLS7_9ROSI</name>
<evidence type="ECO:0000256" key="2">
    <source>
        <dbReference type="ARBA" id="ARBA00022803"/>
    </source>
</evidence>
<organism evidence="4 5">
    <name type="scientific">Citrus x changshan-huyou</name>
    <dbReference type="NCBI Taxonomy" id="2935761"/>
    <lineage>
        <taxon>Eukaryota</taxon>
        <taxon>Viridiplantae</taxon>
        <taxon>Streptophyta</taxon>
        <taxon>Embryophyta</taxon>
        <taxon>Tracheophyta</taxon>
        <taxon>Spermatophyta</taxon>
        <taxon>Magnoliopsida</taxon>
        <taxon>eudicotyledons</taxon>
        <taxon>Gunneridae</taxon>
        <taxon>Pentapetalae</taxon>
        <taxon>rosids</taxon>
        <taxon>malvids</taxon>
        <taxon>Sapindales</taxon>
        <taxon>Rutaceae</taxon>
        <taxon>Aurantioideae</taxon>
        <taxon>Citrus</taxon>
    </lineage>
</organism>
<dbReference type="InterPro" id="IPR039663">
    <property type="entry name" value="AIP/AIPL1/TTC9"/>
</dbReference>
<keyword evidence="1" id="KW-0677">Repeat</keyword>
<feature type="repeat" description="TPR" evidence="3">
    <location>
        <begin position="10"/>
        <end position="43"/>
    </location>
</feature>
<proteinExistence type="predicted"/>
<keyword evidence="2 3" id="KW-0802">TPR repeat</keyword>
<dbReference type="AlphaFoldDB" id="A0AAP0MLS7"/>
<dbReference type="InterPro" id="IPR011990">
    <property type="entry name" value="TPR-like_helical_dom_sf"/>
</dbReference>
<dbReference type="PANTHER" id="PTHR11242:SF16">
    <property type="entry name" value="ISOMERASE, PUTATIVE-RELATED"/>
    <property type="match status" value="1"/>
</dbReference>
<accession>A0AAP0MLS7</accession>
<dbReference type="SMART" id="SM00028">
    <property type="entry name" value="TPR"/>
    <property type="match status" value="1"/>
</dbReference>
<sequence length="111" mass="12806">MVLDCDCHNVKALYRRAQAYMEIADLILAELDIKKAIEADPQNREVKLLQKSLKQLQAESNKRDAKFYANMFVRVTKDSSVATKKLKVEKSEEEERREVAVAMETEKEVDS</sequence>
<dbReference type="Proteomes" id="UP001428341">
    <property type="component" value="Unassembled WGS sequence"/>
</dbReference>
<dbReference type="InterPro" id="IPR019734">
    <property type="entry name" value="TPR_rpt"/>
</dbReference>
<evidence type="ECO:0000313" key="4">
    <source>
        <dbReference type="EMBL" id="KAK9215809.1"/>
    </source>
</evidence>